<evidence type="ECO:0000313" key="4">
    <source>
        <dbReference type="Proteomes" id="UP001320148"/>
    </source>
</evidence>
<keyword evidence="4" id="KW-1185">Reference proteome</keyword>
<evidence type="ECO:0000259" key="2">
    <source>
        <dbReference type="PROSITE" id="PS50894"/>
    </source>
</evidence>
<organism evidence="3 4">
    <name type="scientific">Desulfoluna limicola</name>
    <dbReference type="NCBI Taxonomy" id="2810562"/>
    <lineage>
        <taxon>Bacteria</taxon>
        <taxon>Pseudomonadati</taxon>
        <taxon>Thermodesulfobacteriota</taxon>
        <taxon>Desulfobacteria</taxon>
        <taxon>Desulfobacterales</taxon>
        <taxon>Desulfolunaceae</taxon>
        <taxon>Desulfoluna</taxon>
    </lineage>
</organism>
<reference evidence="3 4" key="1">
    <citation type="submission" date="2021-02" db="EMBL/GenBank/DDBJ databases">
        <title>Complete genome of Desulfoluna sp. strain ASN36.</title>
        <authorList>
            <person name="Takahashi A."/>
            <person name="Kojima H."/>
            <person name="Fukui M."/>
        </authorList>
    </citation>
    <scope>NUCLEOTIDE SEQUENCE [LARGE SCALE GENOMIC DNA]</scope>
    <source>
        <strain evidence="3 4">ASN36</strain>
    </source>
</reference>
<gene>
    <name evidence="3" type="ORF">DSLASN_34120</name>
</gene>
<evidence type="ECO:0000256" key="1">
    <source>
        <dbReference type="PROSITE-ProRule" id="PRU00110"/>
    </source>
</evidence>
<name>A0ABM7PJN2_9BACT</name>
<feature type="modified residue" description="Phosphohistidine" evidence="1">
    <location>
        <position position="61"/>
    </location>
</feature>
<dbReference type="InterPro" id="IPR008207">
    <property type="entry name" value="Sig_transdc_His_kin_Hpt_dom"/>
</dbReference>
<accession>A0ABM7PJN2</accession>
<dbReference type="SUPFAM" id="SSF47226">
    <property type="entry name" value="Histidine-containing phosphotransfer domain, HPT domain"/>
    <property type="match status" value="1"/>
</dbReference>
<sequence length="117" mass="12787">MDRIHDEAPIDVDELMAIMGDDRELIRDCLIEFSGEYDGMIGDIREAAGKGDAEALEKAAHALKGSLSYLAAKPAADAASELEKAGRGRNLMNLEEKLSLLEMECGKLWAFLEGFRA</sequence>
<protein>
    <recommendedName>
        <fullName evidence="2">HPt domain-containing protein</fullName>
    </recommendedName>
</protein>
<dbReference type="RefSeq" id="WP_236889184.1">
    <property type="nucleotide sequence ID" value="NZ_AP024488.1"/>
</dbReference>
<dbReference type="PROSITE" id="PS50894">
    <property type="entry name" value="HPT"/>
    <property type="match status" value="1"/>
</dbReference>
<dbReference type="Gene3D" id="1.20.120.160">
    <property type="entry name" value="HPT domain"/>
    <property type="match status" value="1"/>
</dbReference>
<dbReference type="EMBL" id="AP024488">
    <property type="protein sequence ID" value="BCS97780.1"/>
    <property type="molecule type" value="Genomic_DNA"/>
</dbReference>
<dbReference type="Pfam" id="PF01627">
    <property type="entry name" value="Hpt"/>
    <property type="match status" value="1"/>
</dbReference>
<dbReference type="Proteomes" id="UP001320148">
    <property type="component" value="Chromosome"/>
</dbReference>
<feature type="domain" description="HPt" evidence="2">
    <location>
        <begin position="22"/>
        <end position="117"/>
    </location>
</feature>
<dbReference type="InterPro" id="IPR036641">
    <property type="entry name" value="HPT_dom_sf"/>
</dbReference>
<keyword evidence="1" id="KW-0597">Phosphoprotein</keyword>
<proteinExistence type="predicted"/>
<evidence type="ECO:0000313" key="3">
    <source>
        <dbReference type="EMBL" id="BCS97780.1"/>
    </source>
</evidence>